<organism evidence="15 16">
    <name type="scientific">Sutcliffiella rhizosphaerae</name>
    <dbReference type="NCBI Taxonomy" id="2880967"/>
    <lineage>
        <taxon>Bacteria</taxon>
        <taxon>Bacillati</taxon>
        <taxon>Bacillota</taxon>
        <taxon>Bacilli</taxon>
        <taxon>Bacillales</taxon>
        <taxon>Bacillaceae</taxon>
        <taxon>Sutcliffiella</taxon>
    </lineage>
</organism>
<comment type="pathway">
    <text evidence="2">Cell wall biogenesis; peptidoglycan biosynthesis.</text>
</comment>
<keyword evidence="9" id="KW-0133">Cell shape</keyword>
<keyword evidence="7" id="KW-0732">Signal</keyword>
<keyword evidence="6" id="KW-0645">Protease</keyword>
<keyword evidence="10" id="KW-0573">Peptidoglycan synthesis</keyword>
<dbReference type="EMBL" id="CAKJTJ010000053">
    <property type="protein sequence ID" value="CAG9623541.1"/>
    <property type="molecule type" value="Genomic_DNA"/>
</dbReference>
<dbReference type="GO" id="GO:0009002">
    <property type="term" value="F:serine-type D-Ala-D-Ala carboxypeptidase activity"/>
    <property type="evidence" value="ECO:0007669"/>
    <property type="project" value="UniProtKB-EC"/>
</dbReference>
<dbReference type="InterPro" id="IPR012907">
    <property type="entry name" value="Peptidase_S11_C"/>
</dbReference>
<dbReference type="RefSeq" id="WP_399208207.1">
    <property type="nucleotide sequence ID" value="NZ_CAKJTJ010000053.1"/>
</dbReference>
<keyword evidence="16" id="KW-1185">Reference proteome</keyword>
<dbReference type="Gene3D" id="2.60.410.10">
    <property type="entry name" value="D-Ala-D-Ala carboxypeptidase, C-terminal domain"/>
    <property type="match status" value="1"/>
</dbReference>
<evidence type="ECO:0000256" key="3">
    <source>
        <dbReference type="ARBA" id="ARBA00007164"/>
    </source>
</evidence>
<comment type="catalytic activity">
    <reaction evidence="12">
        <text>Preferential cleavage: (Ac)2-L-Lys-D-Ala-|-D-Ala. Also transpeptidation of peptidyl-alanyl moieties that are N-acyl substituents of D-alanine.</text>
        <dbReference type="EC" id="3.4.16.4"/>
    </reaction>
</comment>
<dbReference type="EC" id="3.4.16.4" evidence="4"/>
<evidence type="ECO:0000256" key="12">
    <source>
        <dbReference type="ARBA" id="ARBA00034000"/>
    </source>
</evidence>
<evidence type="ECO:0000256" key="2">
    <source>
        <dbReference type="ARBA" id="ARBA00004752"/>
    </source>
</evidence>
<keyword evidence="11" id="KW-0961">Cell wall biogenesis/degradation</keyword>
<dbReference type="Pfam" id="PF07943">
    <property type="entry name" value="PBP5_C"/>
    <property type="match status" value="1"/>
</dbReference>
<evidence type="ECO:0000256" key="7">
    <source>
        <dbReference type="ARBA" id="ARBA00022729"/>
    </source>
</evidence>
<evidence type="ECO:0000256" key="11">
    <source>
        <dbReference type="ARBA" id="ARBA00023316"/>
    </source>
</evidence>
<dbReference type="PRINTS" id="PR00725">
    <property type="entry name" value="DADACBPTASE1"/>
</dbReference>
<dbReference type="InterPro" id="IPR001967">
    <property type="entry name" value="Peptidase_S11_N"/>
</dbReference>
<comment type="similarity">
    <text evidence="3 13">Belongs to the peptidase S11 family.</text>
</comment>
<dbReference type="SUPFAM" id="SSF69189">
    <property type="entry name" value="Penicillin-binding protein associated domain"/>
    <property type="match status" value="1"/>
</dbReference>
<evidence type="ECO:0000259" key="14">
    <source>
        <dbReference type="SMART" id="SM00936"/>
    </source>
</evidence>
<feature type="domain" description="Peptidase S11 D-Ala-D-Ala carboxypeptidase A C-terminal" evidence="14">
    <location>
        <begin position="313"/>
        <end position="423"/>
    </location>
</feature>
<dbReference type="PANTHER" id="PTHR21581">
    <property type="entry name" value="D-ALANYL-D-ALANINE CARBOXYPEPTIDASE"/>
    <property type="match status" value="1"/>
</dbReference>
<dbReference type="InterPro" id="IPR015956">
    <property type="entry name" value="Peniciliin-bd_prot_C_sf"/>
</dbReference>
<dbReference type="SUPFAM" id="SSF56601">
    <property type="entry name" value="beta-lactamase/transpeptidase-like"/>
    <property type="match status" value="1"/>
</dbReference>
<dbReference type="InterPro" id="IPR037167">
    <property type="entry name" value="Peptidase_S11_C_sf"/>
</dbReference>
<evidence type="ECO:0000256" key="5">
    <source>
        <dbReference type="ARBA" id="ARBA00022645"/>
    </source>
</evidence>
<dbReference type="Proteomes" id="UP000789833">
    <property type="component" value="Unassembled WGS sequence"/>
</dbReference>
<comment type="caution">
    <text evidence="15">The sequence shown here is derived from an EMBL/GenBank/DDBJ whole genome shotgun (WGS) entry which is preliminary data.</text>
</comment>
<dbReference type="Gene3D" id="3.40.710.10">
    <property type="entry name" value="DD-peptidase/beta-lactamase superfamily"/>
    <property type="match status" value="1"/>
</dbReference>
<comment type="function">
    <text evidence="1">Removes C-terminal D-alanyl residues from sugar-peptide cell wall precursors.</text>
</comment>
<keyword evidence="5 15" id="KW-0121">Carboxypeptidase</keyword>
<gene>
    <name evidence="15" type="primary">dacA</name>
    <name evidence="15" type="ORF">BACCIP111883_04358</name>
</gene>
<protein>
    <recommendedName>
        <fullName evidence="4">serine-type D-Ala-D-Ala carboxypeptidase</fullName>
        <ecNumber evidence="4">3.4.16.4</ecNumber>
    </recommendedName>
</protein>
<sequence length="453" mass="50716">MTKDNIQRFIASLLTIALLTTVFSIQNVKAEENNPHLNINAEAALLLEKNTGKIIYQQNIDAVLGIASMTKMMSEYLILEAISEGKLSLDDQYNVNEYVWTISHDRSLSNVMLRRDGTYNVQELYEAMAIYSANGATIALAEMVAGTETEFVKMMNEKAEELGLKDYKFVNSTGLNNADLYGMHPDGTGADEENVMSARATAMLAYHLLKDFPEILDTASIPKKIFREGTDDEIHMSNWNWMLPGLISEYEGVDGLKTGFTDFAGYNFTGTIEKDGMRFISVVMNAKNADGQPQDTARFAETRKLFDYGFANYSLQEIYPSNYQIDNESNLKVVKGKEKSVEVETSEPLQVLVKRGEEENFEPLYVFDEEIVSEENEITAPFEEETTVGHMTVNYTGEEENLGFLFEGQGEQAELVTKEGVEKANWFVLSMRAVGGFFGDLWSTAVGAIKGLF</sequence>
<evidence type="ECO:0000256" key="10">
    <source>
        <dbReference type="ARBA" id="ARBA00022984"/>
    </source>
</evidence>
<proteinExistence type="inferred from homology"/>
<dbReference type="InterPro" id="IPR018044">
    <property type="entry name" value="Peptidase_S11"/>
</dbReference>
<evidence type="ECO:0000313" key="16">
    <source>
        <dbReference type="Proteomes" id="UP000789833"/>
    </source>
</evidence>
<evidence type="ECO:0000313" key="15">
    <source>
        <dbReference type="EMBL" id="CAG9623541.1"/>
    </source>
</evidence>
<evidence type="ECO:0000256" key="1">
    <source>
        <dbReference type="ARBA" id="ARBA00003217"/>
    </source>
</evidence>
<reference evidence="15 16" key="1">
    <citation type="submission" date="2021-10" db="EMBL/GenBank/DDBJ databases">
        <authorList>
            <person name="Criscuolo A."/>
        </authorList>
    </citation>
    <scope>NUCLEOTIDE SEQUENCE [LARGE SCALE GENOMIC DNA]</scope>
    <source>
        <strain evidence="16">CIP 111883</strain>
    </source>
</reference>
<evidence type="ECO:0000256" key="9">
    <source>
        <dbReference type="ARBA" id="ARBA00022960"/>
    </source>
</evidence>
<keyword evidence="8 15" id="KW-0378">Hydrolase</keyword>
<evidence type="ECO:0000256" key="6">
    <source>
        <dbReference type="ARBA" id="ARBA00022670"/>
    </source>
</evidence>
<evidence type="ECO:0000256" key="13">
    <source>
        <dbReference type="RuleBase" id="RU004016"/>
    </source>
</evidence>
<evidence type="ECO:0000256" key="8">
    <source>
        <dbReference type="ARBA" id="ARBA00022801"/>
    </source>
</evidence>
<evidence type="ECO:0000256" key="4">
    <source>
        <dbReference type="ARBA" id="ARBA00012448"/>
    </source>
</evidence>
<name>A0ABM8YUA0_9BACI</name>
<dbReference type="SMART" id="SM00936">
    <property type="entry name" value="PBP5_C"/>
    <property type="match status" value="1"/>
</dbReference>
<dbReference type="PANTHER" id="PTHR21581:SF11">
    <property type="entry name" value="D-ALANYL-D-ALANINE CARBOXYPEPTIDASE DACA"/>
    <property type="match status" value="1"/>
</dbReference>
<dbReference type="Pfam" id="PF00768">
    <property type="entry name" value="Peptidase_S11"/>
    <property type="match status" value="1"/>
</dbReference>
<dbReference type="InterPro" id="IPR012338">
    <property type="entry name" value="Beta-lactam/transpept-like"/>
</dbReference>
<accession>A0ABM8YUA0</accession>